<dbReference type="SUPFAM" id="SSF56672">
    <property type="entry name" value="DNA/RNA polymerases"/>
    <property type="match status" value="1"/>
</dbReference>
<dbReference type="PANTHER" id="PTHR15503:SF45">
    <property type="entry name" value="RNA-DIRECTED DNA POLYMERASE HOMOLOG"/>
    <property type="match status" value="1"/>
</dbReference>
<dbReference type="EMBL" id="BKCJ010452558">
    <property type="protein sequence ID" value="GFA59864.1"/>
    <property type="molecule type" value="Genomic_DNA"/>
</dbReference>
<accession>A0A699JTK1</accession>
<keyword evidence="2" id="KW-0808">Transferase</keyword>
<dbReference type="AlphaFoldDB" id="A0A699JTK1"/>
<organism evidence="2">
    <name type="scientific">Tanacetum cinerariifolium</name>
    <name type="common">Dalmatian daisy</name>
    <name type="synonym">Chrysanthemum cinerariifolium</name>
    <dbReference type="NCBI Taxonomy" id="118510"/>
    <lineage>
        <taxon>Eukaryota</taxon>
        <taxon>Viridiplantae</taxon>
        <taxon>Streptophyta</taxon>
        <taxon>Embryophyta</taxon>
        <taxon>Tracheophyta</taxon>
        <taxon>Spermatophyta</taxon>
        <taxon>Magnoliopsida</taxon>
        <taxon>eudicotyledons</taxon>
        <taxon>Gunneridae</taxon>
        <taxon>Pentapetalae</taxon>
        <taxon>asterids</taxon>
        <taxon>campanulids</taxon>
        <taxon>Asterales</taxon>
        <taxon>Asteraceae</taxon>
        <taxon>Asteroideae</taxon>
        <taxon>Anthemideae</taxon>
        <taxon>Anthemidinae</taxon>
        <taxon>Tanacetum</taxon>
    </lineage>
</organism>
<protein>
    <submittedName>
        <fullName evidence="2">Putative reverse transcriptase domain-containing protein</fullName>
    </submittedName>
</protein>
<feature type="coiled-coil region" evidence="1">
    <location>
        <begin position="101"/>
        <end position="128"/>
    </location>
</feature>
<dbReference type="Gene3D" id="3.10.10.10">
    <property type="entry name" value="HIV Type 1 Reverse Transcriptase, subunit A, domain 1"/>
    <property type="match status" value="1"/>
</dbReference>
<sequence>MVSNSEKMMDAFIEGLPRSIEGNVSASKPQTLEEAINITQRLMDQYHAKIIRDEKVVHIPINGETLIIQGDRNLPGLPPVHQLEFQIDLIPGTEPVTSAPYRLAPSEMQELSDQLEELEDKVLSDQVLRLGELLSYLSKRKTDILECVLITGS</sequence>
<evidence type="ECO:0000313" key="2">
    <source>
        <dbReference type="EMBL" id="GFA52872.1"/>
    </source>
</evidence>
<keyword evidence="2" id="KW-0695">RNA-directed DNA polymerase</keyword>
<dbReference type="InterPro" id="IPR032567">
    <property type="entry name" value="RTL1-rel"/>
</dbReference>
<keyword evidence="2" id="KW-0548">Nucleotidyltransferase</keyword>
<dbReference type="GO" id="GO:0003964">
    <property type="term" value="F:RNA-directed DNA polymerase activity"/>
    <property type="evidence" value="ECO:0007669"/>
    <property type="project" value="UniProtKB-KW"/>
</dbReference>
<dbReference type="EMBL" id="BKCJ010439914">
    <property type="protein sequence ID" value="GFA52872.1"/>
    <property type="molecule type" value="Genomic_DNA"/>
</dbReference>
<dbReference type="InterPro" id="IPR043502">
    <property type="entry name" value="DNA/RNA_pol_sf"/>
</dbReference>
<evidence type="ECO:0000256" key="1">
    <source>
        <dbReference type="SAM" id="Coils"/>
    </source>
</evidence>
<dbReference type="PANTHER" id="PTHR15503">
    <property type="entry name" value="LDOC1 RELATED"/>
    <property type="match status" value="1"/>
</dbReference>
<gene>
    <name evidence="2" type="ORF">Tci_624844</name>
    <name evidence="3" type="ORF">Tci_631836</name>
</gene>
<comment type="caution">
    <text evidence="2">The sequence shown here is derived from an EMBL/GenBank/DDBJ whole genome shotgun (WGS) entry which is preliminary data.</text>
</comment>
<evidence type="ECO:0000313" key="3">
    <source>
        <dbReference type="EMBL" id="GFA59864.1"/>
    </source>
</evidence>
<keyword evidence="1" id="KW-0175">Coiled coil</keyword>
<name>A0A699JTK1_TANCI</name>
<proteinExistence type="predicted"/>
<reference evidence="2" key="1">
    <citation type="journal article" date="2019" name="Sci. Rep.">
        <title>Draft genome of Tanacetum cinerariifolium, the natural source of mosquito coil.</title>
        <authorList>
            <person name="Yamashiro T."/>
            <person name="Shiraishi A."/>
            <person name="Satake H."/>
            <person name="Nakayama K."/>
        </authorList>
    </citation>
    <scope>NUCLEOTIDE SEQUENCE</scope>
</reference>